<accession>A0A0P0L4N1</accession>
<evidence type="ECO:0000256" key="9">
    <source>
        <dbReference type="SAM" id="MobiDB-lite"/>
    </source>
</evidence>
<feature type="transmembrane region" description="Helical" evidence="10">
    <location>
        <begin position="874"/>
        <end position="892"/>
    </location>
</feature>
<dbReference type="Gene3D" id="3.30.70.1440">
    <property type="entry name" value="Multidrug efflux transporter AcrB pore domain"/>
    <property type="match status" value="1"/>
</dbReference>
<evidence type="ECO:0000256" key="2">
    <source>
        <dbReference type="ARBA" id="ARBA00010942"/>
    </source>
</evidence>
<evidence type="ECO:0000256" key="7">
    <source>
        <dbReference type="ARBA" id="ARBA00022989"/>
    </source>
</evidence>
<reference evidence="11 12" key="2">
    <citation type="journal article" date="2016" name="Genome Biol. Evol.">
        <title>Extensive mobilome-driven genome diversification in mouse gut-associated Bacteroides vulgatus mpk.</title>
        <authorList>
            <person name="Lange A."/>
            <person name="Beier S."/>
            <person name="Steimle A."/>
            <person name="Autenrieth I.B."/>
            <person name="Huson D.H."/>
            <person name="Frick J.S."/>
        </authorList>
    </citation>
    <scope>NUCLEOTIDE SEQUENCE [LARGE SCALE GENOMIC DNA]</scope>
    <source>
        <strain evidence="12">mpk</strain>
    </source>
</reference>
<dbReference type="Gene3D" id="3.30.70.1320">
    <property type="entry name" value="Multidrug efflux transporter AcrB pore domain like"/>
    <property type="match status" value="1"/>
</dbReference>
<keyword evidence="5" id="KW-0997">Cell inner membrane</keyword>
<feature type="region of interest" description="Disordered" evidence="9">
    <location>
        <begin position="1053"/>
        <end position="1086"/>
    </location>
</feature>
<dbReference type="Gene3D" id="1.20.1640.10">
    <property type="entry name" value="Multidrug efflux transporter AcrB transmembrane domain"/>
    <property type="match status" value="2"/>
</dbReference>
<keyword evidence="6 10" id="KW-0812">Transmembrane</keyword>
<dbReference type="Gene3D" id="3.30.70.1430">
    <property type="entry name" value="Multidrug efflux transporter AcrB pore domain"/>
    <property type="match status" value="2"/>
</dbReference>
<feature type="transmembrane region" description="Helical" evidence="10">
    <location>
        <begin position="338"/>
        <end position="357"/>
    </location>
</feature>
<feature type="compositionally biased region" description="Basic and acidic residues" evidence="9">
    <location>
        <begin position="1076"/>
        <end position="1086"/>
    </location>
</feature>
<evidence type="ECO:0000256" key="3">
    <source>
        <dbReference type="ARBA" id="ARBA00022448"/>
    </source>
</evidence>
<dbReference type="GO" id="GO:0042910">
    <property type="term" value="F:xenobiotic transmembrane transporter activity"/>
    <property type="evidence" value="ECO:0007669"/>
    <property type="project" value="TreeGrafter"/>
</dbReference>
<dbReference type="PATRIC" id="fig|821.40.peg.445"/>
<feature type="transmembrane region" description="Helical" evidence="10">
    <location>
        <begin position="925"/>
        <end position="950"/>
    </location>
</feature>
<evidence type="ECO:0000256" key="5">
    <source>
        <dbReference type="ARBA" id="ARBA00022519"/>
    </source>
</evidence>
<dbReference type="AlphaFoldDB" id="A0A0P0L4N1"/>
<dbReference type="Gene3D" id="3.30.2090.10">
    <property type="entry name" value="Multidrug efflux transporter AcrB TolC docking domain, DN and DC subdomains"/>
    <property type="match status" value="2"/>
</dbReference>
<dbReference type="PANTHER" id="PTHR32063:SF9">
    <property type="entry name" value="SIMILAR TO MULTIDRUG RESISTANCE PROTEIN MEXB"/>
    <property type="match status" value="1"/>
</dbReference>
<dbReference type="InterPro" id="IPR004764">
    <property type="entry name" value="MdtF-like"/>
</dbReference>
<feature type="compositionally biased region" description="Basic residues" evidence="9">
    <location>
        <begin position="1062"/>
        <end position="1075"/>
    </location>
</feature>
<keyword evidence="4" id="KW-1003">Cell membrane</keyword>
<evidence type="ECO:0000256" key="4">
    <source>
        <dbReference type="ARBA" id="ARBA00022475"/>
    </source>
</evidence>
<dbReference type="FunFam" id="3.30.70.1430:FF:000001">
    <property type="entry name" value="Efflux pump membrane transporter"/>
    <property type="match status" value="1"/>
</dbReference>
<evidence type="ECO:0000256" key="10">
    <source>
        <dbReference type="SAM" id="Phobius"/>
    </source>
</evidence>
<keyword evidence="7 10" id="KW-1133">Transmembrane helix</keyword>
<dbReference type="GO" id="GO:0015562">
    <property type="term" value="F:efflux transmembrane transporter activity"/>
    <property type="evidence" value="ECO:0007669"/>
    <property type="project" value="InterPro"/>
</dbReference>
<proteinExistence type="inferred from homology"/>
<evidence type="ECO:0000256" key="1">
    <source>
        <dbReference type="ARBA" id="ARBA00004429"/>
    </source>
</evidence>
<dbReference type="GO" id="GO:0009636">
    <property type="term" value="P:response to toxic substance"/>
    <property type="evidence" value="ECO:0007669"/>
    <property type="project" value="UniProtKB-ARBA"/>
</dbReference>
<evidence type="ECO:0000313" key="12">
    <source>
        <dbReference type="Proteomes" id="UP000061587"/>
    </source>
</evidence>
<name>A0A0P0L4N1_PHOVU</name>
<feature type="transmembrane region" description="Helical" evidence="10">
    <location>
        <begin position="435"/>
        <end position="456"/>
    </location>
</feature>
<protein>
    <submittedName>
        <fullName evidence="11">Efflux pump membrane transporter BepE</fullName>
    </submittedName>
</protein>
<keyword evidence="3" id="KW-0813">Transport</keyword>
<dbReference type="EMBL" id="CP013020">
    <property type="protein sequence ID" value="ALK83008.1"/>
    <property type="molecule type" value="Genomic_DNA"/>
</dbReference>
<keyword evidence="8 10" id="KW-0472">Membrane</keyword>
<dbReference type="SUPFAM" id="SSF82693">
    <property type="entry name" value="Multidrug efflux transporter AcrB pore domain, PN1, PN2, PC1 and PC2 subdomains"/>
    <property type="match status" value="3"/>
</dbReference>
<feature type="transmembrane region" description="Helical" evidence="10">
    <location>
        <begin position="468"/>
        <end position="495"/>
    </location>
</feature>
<dbReference type="Proteomes" id="UP000061587">
    <property type="component" value="Chromosome"/>
</dbReference>
<feature type="transmembrane region" description="Helical" evidence="10">
    <location>
        <begin position="390"/>
        <end position="414"/>
    </location>
</feature>
<dbReference type="PANTHER" id="PTHR32063">
    <property type="match status" value="1"/>
</dbReference>
<dbReference type="NCBIfam" id="TIGR00915">
    <property type="entry name" value="2A0602"/>
    <property type="match status" value="1"/>
</dbReference>
<dbReference type="SUPFAM" id="SSF82866">
    <property type="entry name" value="Multidrug efflux transporter AcrB transmembrane domain"/>
    <property type="match status" value="2"/>
</dbReference>
<dbReference type="GO" id="GO:0005886">
    <property type="term" value="C:plasma membrane"/>
    <property type="evidence" value="ECO:0007669"/>
    <property type="project" value="UniProtKB-SubCell"/>
</dbReference>
<evidence type="ECO:0000313" key="11">
    <source>
        <dbReference type="EMBL" id="ALK83008.1"/>
    </source>
</evidence>
<sequence>MNLRTFIERPILSAVISISIVVVGIIGLFTLPVEQYPDIAPPTIQVSTSYFGASAETLQKSVIAPLEEAINGVENMTYMTSTASNAGVVDITVYFKQGTDPDMAAVNVQNRVSKATGQLPAEVTQVGVTTSKRQTSILQMFSLYSPGDSYDEKFLSNYISINLKPAILRIQGVGDMMIMGGDYSMRIWMKPDVMAQYKLIPSDVTQVLAEQNIESATGSFGENSDETYQYTMKYKGRLITPEEFGEIVIRSSDNGEVLKLKEIADIEMGEESYAYHGAMNGHPGISCMIFQTAGSNATEVNNNIDTFLEEARKDLPKGVEMVQVMSSNDFLYASIHEVIKTLFEAIFLVILIVYVFLQDIRSTIIPLVGIIVSLIGTFAFMSIAGFSINLITLFALVLVIGTVVDDAIVVVEAVQARFDVGYRSSYMASIDAMKGISNAVISSSLVFMAVFIPVSFMSGTSGTFYTQFGLTMAVAVGISAVNALTLSPALCALFLKPYINEDGTEKNNFAARFRKAFNAAFDAMIERYKKGVLFFIKRKWMVWTLLAASVVLLAFLMNTTKTSLVPDEDQGVVFVNVSTAAGSSLKTTNDVMMRIEKRMMDIPQVLHVQRVAGYGLLAGQGNSFGMLILKLKPWDEREGKENDVQAVIGQVYGRTADIKDASIFAISPGMIPGYGMGNALELHMQDKQGGDVGTFFNTTQQYLGALNQRPEIAMAYSTFDIRYPQWTVEVDASKCKRAGITPDAVLSTLSGYYGGQYVSNFNRFSKVYKVMIQADPKYRVDESSLNNIFVRMSNGEMAPLSQFVTLTRSYGAESLSRFNMFNSIAVNAMPAEGYSTGDAIRAVQETAVQALPKGFGYDFGGITREETDQGGTTIIIFAICFLMIYLILSALYESFLIPFAVLLSVPFGLMGSFLFAKMMGLENNIYLQTGLIMLIGLLAKTAILLTEYATERRKAGMSLTSAALSAAKARLRPILMTALTMIFGLFPLMVASGVGANGNSSLGTGTVGGMVIGTLALLFIVPSLFIVFQYLQEKVRPIQFQPAADWQIQEECVEAKEETTPHRKQKRREKMKKTDHHSDCRSAHTE</sequence>
<dbReference type="InterPro" id="IPR001036">
    <property type="entry name" value="Acrflvin-R"/>
</dbReference>
<feature type="transmembrane region" description="Helical" evidence="10">
    <location>
        <begin position="12"/>
        <end position="33"/>
    </location>
</feature>
<evidence type="ECO:0000256" key="8">
    <source>
        <dbReference type="ARBA" id="ARBA00023136"/>
    </source>
</evidence>
<dbReference type="SUPFAM" id="SSF82714">
    <property type="entry name" value="Multidrug efflux transporter AcrB TolC docking domain, DN and DC subdomains"/>
    <property type="match status" value="2"/>
</dbReference>
<comment type="subcellular location">
    <subcellularLocation>
        <location evidence="1">Cell inner membrane</location>
        <topology evidence="1">Multi-pass membrane protein</topology>
    </subcellularLocation>
</comment>
<feature type="transmembrane region" description="Helical" evidence="10">
    <location>
        <begin position="364"/>
        <end position="384"/>
    </location>
</feature>
<reference evidence="12" key="1">
    <citation type="submission" date="2015-10" db="EMBL/GenBank/DDBJ databases">
        <title>Extensive mobilome-driven genome diversification in gut-associated Bacteroides vulgatus mpk.</title>
        <authorList>
            <person name="Beier S."/>
            <person name="Lange A."/>
            <person name="Huson D.H."/>
            <person name="Frick J.-S."/>
            <person name="Autenrieth I.B."/>
        </authorList>
    </citation>
    <scope>NUCLEOTIDE SEQUENCE [LARGE SCALE GENOMIC DNA]</scope>
    <source>
        <strain evidence="12">mpk</strain>
    </source>
</reference>
<feature type="transmembrane region" description="Helical" evidence="10">
    <location>
        <begin position="1010"/>
        <end position="1031"/>
    </location>
</feature>
<organism evidence="11 12">
    <name type="scientific">Phocaeicola vulgatus</name>
    <name type="common">Bacteroides vulgatus</name>
    <dbReference type="NCBI Taxonomy" id="821"/>
    <lineage>
        <taxon>Bacteria</taxon>
        <taxon>Pseudomonadati</taxon>
        <taxon>Bacteroidota</taxon>
        <taxon>Bacteroidia</taxon>
        <taxon>Bacteroidales</taxon>
        <taxon>Bacteroidaceae</taxon>
        <taxon>Phocaeicola</taxon>
    </lineage>
</organism>
<gene>
    <name evidence="11" type="ORF">BvMPK_0374</name>
</gene>
<feature type="transmembrane region" description="Helical" evidence="10">
    <location>
        <begin position="899"/>
        <end position="919"/>
    </location>
</feature>
<dbReference type="PRINTS" id="PR00702">
    <property type="entry name" value="ACRIFLAVINRP"/>
</dbReference>
<dbReference type="Pfam" id="PF00873">
    <property type="entry name" value="ACR_tran"/>
    <property type="match status" value="1"/>
</dbReference>
<dbReference type="InterPro" id="IPR027463">
    <property type="entry name" value="AcrB_DN_DC_subdom"/>
</dbReference>
<evidence type="ECO:0000256" key="6">
    <source>
        <dbReference type="ARBA" id="ARBA00022692"/>
    </source>
</evidence>
<feature type="transmembrane region" description="Helical" evidence="10">
    <location>
        <begin position="540"/>
        <end position="557"/>
    </location>
</feature>
<feature type="transmembrane region" description="Helical" evidence="10">
    <location>
        <begin position="971"/>
        <end position="990"/>
    </location>
</feature>
<comment type="similarity">
    <text evidence="2">Belongs to the resistance-nodulation-cell division (RND) (TC 2.A.6) family.</text>
</comment>